<proteinExistence type="predicted"/>
<dbReference type="GO" id="GO:0008270">
    <property type="term" value="F:zinc ion binding"/>
    <property type="evidence" value="ECO:0007669"/>
    <property type="project" value="UniProtKB-KW"/>
</dbReference>
<dbReference type="SMART" id="SM00184">
    <property type="entry name" value="RING"/>
    <property type="match status" value="1"/>
</dbReference>
<dbReference type="Gene3D" id="3.30.40.10">
    <property type="entry name" value="Zinc/RING finger domain, C3HC4 (zinc finger)"/>
    <property type="match status" value="1"/>
</dbReference>
<dbReference type="Pfam" id="PF13639">
    <property type="entry name" value="zf-RING_2"/>
    <property type="match status" value="1"/>
</dbReference>
<reference evidence="7" key="1">
    <citation type="submission" date="2021-08" db="EMBL/GenBank/DDBJ databases">
        <title>WGS assembly of Ceratopteris richardii.</title>
        <authorList>
            <person name="Marchant D.B."/>
            <person name="Chen G."/>
            <person name="Jenkins J."/>
            <person name="Shu S."/>
            <person name="Leebens-Mack J."/>
            <person name="Grimwood J."/>
            <person name="Schmutz J."/>
            <person name="Soltis P."/>
            <person name="Soltis D."/>
            <person name="Chen Z.-H."/>
        </authorList>
    </citation>
    <scope>NUCLEOTIDE SEQUENCE</scope>
    <source>
        <strain evidence="7">Whitten #5841</strain>
        <tissue evidence="7">Leaf</tissue>
    </source>
</reference>
<organism evidence="7 8">
    <name type="scientific">Ceratopteris richardii</name>
    <name type="common">Triangle waterfern</name>
    <dbReference type="NCBI Taxonomy" id="49495"/>
    <lineage>
        <taxon>Eukaryota</taxon>
        <taxon>Viridiplantae</taxon>
        <taxon>Streptophyta</taxon>
        <taxon>Embryophyta</taxon>
        <taxon>Tracheophyta</taxon>
        <taxon>Polypodiopsida</taxon>
        <taxon>Polypodiidae</taxon>
        <taxon>Polypodiales</taxon>
        <taxon>Pteridineae</taxon>
        <taxon>Pteridaceae</taxon>
        <taxon>Parkerioideae</taxon>
        <taxon>Ceratopteris</taxon>
    </lineage>
</organism>
<feature type="domain" description="RING-type" evidence="6">
    <location>
        <begin position="35"/>
        <end position="78"/>
    </location>
</feature>
<dbReference type="SUPFAM" id="SSF57850">
    <property type="entry name" value="RING/U-box"/>
    <property type="match status" value="1"/>
</dbReference>
<dbReference type="EMBL" id="CM035415">
    <property type="protein sequence ID" value="KAH7427565.1"/>
    <property type="molecule type" value="Genomic_DNA"/>
</dbReference>
<keyword evidence="2 4" id="KW-0863">Zinc-finger</keyword>
<sequence>MAGLDLCHQLEDEKHVHETINNSSKVSCESSMQVCAICLNSIKVEDLAVMKGCEHAYCVTCILRWASYKKDPWCPQCKVPFDCLYSYRTLDGKFEDYLVEESVCLLLRACWFKPLVVQEQDDQQDYHDDYDLYEESYHISNLRLGNRRWGDSGYIRAGRREARPVAPCNQDAGSSSRQVKGKEPSKETIGRRARRSQKREQSDRISGKK</sequence>
<evidence type="ECO:0000313" key="8">
    <source>
        <dbReference type="Proteomes" id="UP000825935"/>
    </source>
</evidence>
<evidence type="ECO:0000256" key="5">
    <source>
        <dbReference type="SAM" id="MobiDB-lite"/>
    </source>
</evidence>
<evidence type="ECO:0000259" key="6">
    <source>
        <dbReference type="PROSITE" id="PS50089"/>
    </source>
</evidence>
<name>A0A8T2U1N2_CERRI</name>
<dbReference type="InterPro" id="IPR017907">
    <property type="entry name" value="Znf_RING_CS"/>
</dbReference>
<keyword evidence="8" id="KW-1185">Reference proteome</keyword>
<protein>
    <recommendedName>
        <fullName evidence="6">RING-type domain-containing protein</fullName>
    </recommendedName>
</protein>
<gene>
    <name evidence="7" type="ORF">KP509_10G049400</name>
</gene>
<evidence type="ECO:0000256" key="2">
    <source>
        <dbReference type="ARBA" id="ARBA00022771"/>
    </source>
</evidence>
<keyword evidence="1" id="KW-0479">Metal-binding</keyword>
<dbReference type="PROSITE" id="PS00518">
    <property type="entry name" value="ZF_RING_1"/>
    <property type="match status" value="1"/>
</dbReference>
<accession>A0A8T2U1N2</accession>
<dbReference type="InterPro" id="IPR013083">
    <property type="entry name" value="Znf_RING/FYVE/PHD"/>
</dbReference>
<dbReference type="PROSITE" id="PS50089">
    <property type="entry name" value="ZF_RING_2"/>
    <property type="match status" value="1"/>
</dbReference>
<dbReference type="PANTHER" id="PTHR47361">
    <property type="entry name" value="RING/U-BOX SUPERFAMILY PROTEIN"/>
    <property type="match status" value="1"/>
</dbReference>
<dbReference type="OMA" id="WFQPLEA"/>
<feature type="compositionally biased region" description="Basic and acidic residues" evidence="5">
    <location>
        <begin position="198"/>
        <end position="209"/>
    </location>
</feature>
<dbReference type="InterPro" id="IPR001841">
    <property type="entry name" value="Znf_RING"/>
</dbReference>
<evidence type="ECO:0000256" key="4">
    <source>
        <dbReference type="PROSITE-ProRule" id="PRU00175"/>
    </source>
</evidence>
<feature type="compositionally biased region" description="Basic and acidic residues" evidence="5">
    <location>
        <begin position="180"/>
        <end position="190"/>
    </location>
</feature>
<dbReference type="EMBL" id="CM035415">
    <property type="protein sequence ID" value="KAH7427566.1"/>
    <property type="molecule type" value="Genomic_DNA"/>
</dbReference>
<keyword evidence="3" id="KW-0862">Zinc</keyword>
<evidence type="ECO:0000313" key="7">
    <source>
        <dbReference type="EMBL" id="KAH7427565.1"/>
    </source>
</evidence>
<evidence type="ECO:0000256" key="1">
    <source>
        <dbReference type="ARBA" id="ARBA00022723"/>
    </source>
</evidence>
<dbReference type="AlphaFoldDB" id="A0A8T2U1N2"/>
<dbReference type="OrthoDB" id="1935339at2759"/>
<feature type="region of interest" description="Disordered" evidence="5">
    <location>
        <begin position="163"/>
        <end position="209"/>
    </location>
</feature>
<evidence type="ECO:0000256" key="3">
    <source>
        <dbReference type="ARBA" id="ARBA00022833"/>
    </source>
</evidence>
<comment type="caution">
    <text evidence="7">The sequence shown here is derived from an EMBL/GenBank/DDBJ whole genome shotgun (WGS) entry which is preliminary data.</text>
</comment>
<dbReference type="Proteomes" id="UP000825935">
    <property type="component" value="Chromosome 10"/>
</dbReference>
<dbReference type="PANTHER" id="PTHR47361:SF4">
    <property type="entry name" value="RING_U-BOX SUPERFAMILY PROTEIN"/>
    <property type="match status" value="1"/>
</dbReference>